<dbReference type="EMBL" id="NBTZ01000148">
    <property type="protein sequence ID" value="OTP67743.1"/>
    <property type="molecule type" value="Genomic_DNA"/>
</dbReference>
<evidence type="ECO:0000313" key="1">
    <source>
        <dbReference type="EMBL" id="OTP67743.1"/>
    </source>
</evidence>
<evidence type="ECO:0000313" key="2">
    <source>
        <dbReference type="Proteomes" id="UP000195221"/>
    </source>
</evidence>
<name>A0A242M9A5_CABSO</name>
<reference evidence="1 2" key="1">
    <citation type="submission" date="2017-03" db="EMBL/GenBank/DDBJ databases">
        <title>Genome analysis of strain PAMC 26577.</title>
        <authorList>
            <person name="Oh H.-M."/>
            <person name="Yang J.-A."/>
        </authorList>
    </citation>
    <scope>NUCLEOTIDE SEQUENCE [LARGE SCALE GENOMIC DNA]</scope>
    <source>
        <strain evidence="1 2">PAMC 26577</strain>
    </source>
</reference>
<organism evidence="1 2">
    <name type="scientific">Caballeronia sordidicola</name>
    <name type="common">Burkholderia sordidicola</name>
    <dbReference type="NCBI Taxonomy" id="196367"/>
    <lineage>
        <taxon>Bacteria</taxon>
        <taxon>Pseudomonadati</taxon>
        <taxon>Pseudomonadota</taxon>
        <taxon>Betaproteobacteria</taxon>
        <taxon>Burkholderiales</taxon>
        <taxon>Burkholderiaceae</taxon>
        <taxon>Caballeronia</taxon>
    </lineage>
</organism>
<comment type="caution">
    <text evidence="1">The sequence shown here is derived from an EMBL/GenBank/DDBJ whole genome shotgun (WGS) entry which is preliminary data.</text>
</comment>
<proteinExistence type="predicted"/>
<accession>A0A242M9A5</accession>
<protein>
    <submittedName>
        <fullName evidence="1">Uncharacterized protein</fullName>
    </submittedName>
</protein>
<gene>
    <name evidence="1" type="ORF">PAMC26577_35765</name>
</gene>
<dbReference type="AlphaFoldDB" id="A0A242M9A5"/>
<sequence length="37" mass="4355">MFIDRRLAVVWLSRDLRTTLIDSKHTLIDDIALDDVK</sequence>
<dbReference type="Proteomes" id="UP000195221">
    <property type="component" value="Unassembled WGS sequence"/>
</dbReference>